<evidence type="ECO:0000256" key="1">
    <source>
        <dbReference type="ARBA" id="ARBA00006484"/>
    </source>
</evidence>
<reference evidence="4" key="1">
    <citation type="submission" date="2016-10" db="EMBL/GenBank/DDBJ databases">
        <authorList>
            <person name="Varghese N."/>
            <person name="Submissions S."/>
        </authorList>
    </citation>
    <scope>NUCLEOTIDE SEQUENCE [LARGE SCALE GENOMIC DNA]</scope>
    <source>
        <strain evidence="4">DSM 45722</strain>
    </source>
</reference>
<dbReference type="PANTHER" id="PTHR24320:SF148">
    <property type="entry name" value="NAD(P)-BINDING ROSSMANN-FOLD SUPERFAMILY PROTEIN"/>
    <property type="match status" value="1"/>
</dbReference>
<dbReference type="Pfam" id="PF00106">
    <property type="entry name" value="adh_short"/>
    <property type="match status" value="1"/>
</dbReference>
<keyword evidence="2" id="KW-0560">Oxidoreductase</keyword>
<dbReference type="PRINTS" id="PR00081">
    <property type="entry name" value="GDHRDH"/>
</dbReference>
<keyword evidence="4" id="KW-1185">Reference proteome</keyword>
<dbReference type="STRING" id="1960309.SAMN03159343_0102"/>
<protein>
    <submittedName>
        <fullName evidence="3">Short-chain dehydrogenase</fullName>
    </submittedName>
</protein>
<dbReference type="InterPro" id="IPR036291">
    <property type="entry name" value="NAD(P)-bd_dom_sf"/>
</dbReference>
<dbReference type="EMBL" id="FMUH01000001">
    <property type="protein sequence ID" value="SCX37443.1"/>
    <property type="molecule type" value="Genomic_DNA"/>
</dbReference>
<sequence>MSGSRVAVVTGASDGIGAAAARRLHRDGWQVVVVGRSADKTAAVADELEVQGHPEDHRAVERHTVDFARLDDVRALAATLRARHPRIDVLANNAGASFPRRSATGDGNETTFQVDHLAGYLLTRLLEEPLRAARARVVTTSSFMHRLGPLPRTVTADPPRPYSGMLAYSRAKTMNALFTRELARRWAPDVTATCYTPGAVATSFGARSGGLSGLAWKLGLSRSFRTPAQGADTLVWLATAEDGWRNGGFHADRAPSRAMPWATDDRRARSLWDLSADLVDLPRG</sequence>
<dbReference type="PANTHER" id="PTHR24320">
    <property type="entry name" value="RETINOL DEHYDROGENASE"/>
    <property type="match status" value="1"/>
</dbReference>
<dbReference type="GO" id="GO:0016491">
    <property type="term" value="F:oxidoreductase activity"/>
    <property type="evidence" value="ECO:0007669"/>
    <property type="project" value="UniProtKB-KW"/>
</dbReference>
<dbReference type="Gene3D" id="3.40.50.720">
    <property type="entry name" value="NAD(P)-binding Rossmann-like Domain"/>
    <property type="match status" value="1"/>
</dbReference>
<proteinExistence type="inferred from homology"/>
<dbReference type="Proteomes" id="UP000198981">
    <property type="component" value="Unassembled WGS sequence"/>
</dbReference>
<comment type="similarity">
    <text evidence="1">Belongs to the short-chain dehydrogenases/reductases (SDR) family.</text>
</comment>
<dbReference type="InterPro" id="IPR002347">
    <property type="entry name" value="SDR_fam"/>
</dbReference>
<name>A0A1G4X898_9ACTN</name>
<organism evidence="3 4">
    <name type="scientific">Klenkia marina</name>
    <dbReference type="NCBI Taxonomy" id="1960309"/>
    <lineage>
        <taxon>Bacteria</taxon>
        <taxon>Bacillati</taxon>
        <taxon>Actinomycetota</taxon>
        <taxon>Actinomycetes</taxon>
        <taxon>Geodermatophilales</taxon>
        <taxon>Geodermatophilaceae</taxon>
        <taxon>Klenkia</taxon>
    </lineage>
</organism>
<evidence type="ECO:0000313" key="3">
    <source>
        <dbReference type="EMBL" id="SCX37443.1"/>
    </source>
</evidence>
<evidence type="ECO:0000313" key="4">
    <source>
        <dbReference type="Proteomes" id="UP000198981"/>
    </source>
</evidence>
<evidence type="ECO:0000256" key="2">
    <source>
        <dbReference type="ARBA" id="ARBA00023002"/>
    </source>
</evidence>
<dbReference type="OrthoDB" id="3237043at2"/>
<dbReference type="SUPFAM" id="SSF51735">
    <property type="entry name" value="NAD(P)-binding Rossmann-fold domains"/>
    <property type="match status" value="1"/>
</dbReference>
<dbReference type="AlphaFoldDB" id="A0A1G4X898"/>
<gene>
    <name evidence="3" type="ORF">SAMN03159343_0102</name>
</gene>
<accession>A0A1G4X898</accession>